<dbReference type="InterPro" id="IPR006439">
    <property type="entry name" value="HAD-SF_hydro_IA"/>
</dbReference>
<dbReference type="Gene3D" id="1.10.150.240">
    <property type="entry name" value="Putative phosphatase, domain 2"/>
    <property type="match status" value="1"/>
</dbReference>
<dbReference type="PANTHER" id="PTHR43611:SF3">
    <property type="entry name" value="FLAVIN MONONUCLEOTIDE HYDROLASE 1, CHLOROPLATIC"/>
    <property type="match status" value="1"/>
</dbReference>
<dbReference type="EMBL" id="BMXR01000011">
    <property type="protein sequence ID" value="GGX67630.1"/>
    <property type="molecule type" value="Genomic_DNA"/>
</dbReference>
<dbReference type="NCBIfam" id="TIGR01509">
    <property type="entry name" value="HAD-SF-IA-v3"/>
    <property type="match status" value="1"/>
</dbReference>
<gene>
    <name evidence="1" type="ORF">GCM10007392_39090</name>
</gene>
<dbReference type="InterPro" id="IPR036412">
    <property type="entry name" value="HAD-like_sf"/>
</dbReference>
<dbReference type="PRINTS" id="PR00413">
    <property type="entry name" value="HADHALOGNASE"/>
</dbReference>
<keyword evidence="2" id="KW-1185">Reference proteome</keyword>
<organism evidence="1 2">
    <name type="scientific">Saccharospirillum salsuginis</name>
    <dbReference type="NCBI Taxonomy" id="418750"/>
    <lineage>
        <taxon>Bacteria</taxon>
        <taxon>Pseudomonadati</taxon>
        <taxon>Pseudomonadota</taxon>
        <taxon>Gammaproteobacteria</taxon>
        <taxon>Oceanospirillales</taxon>
        <taxon>Saccharospirillaceae</taxon>
        <taxon>Saccharospirillum</taxon>
    </lineage>
</organism>
<evidence type="ECO:0000313" key="2">
    <source>
        <dbReference type="Proteomes" id="UP000626148"/>
    </source>
</evidence>
<name>A0A918KKN0_9GAMM</name>
<reference evidence="1" key="2">
    <citation type="submission" date="2020-09" db="EMBL/GenBank/DDBJ databases">
        <authorList>
            <person name="Sun Q."/>
            <person name="Kim S."/>
        </authorList>
    </citation>
    <scope>NUCLEOTIDE SEQUENCE</scope>
    <source>
        <strain evidence="1">KCTC 22169</strain>
    </source>
</reference>
<reference evidence="1" key="1">
    <citation type="journal article" date="2014" name="Int. J. Syst. Evol. Microbiol.">
        <title>Complete genome sequence of Corynebacterium casei LMG S-19264T (=DSM 44701T), isolated from a smear-ripened cheese.</title>
        <authorList>
            <consortium name="US DOE Joint Genome Institute (JGI-PGF)"/>
            <person name="Walter F."/>
            <person name="Albersmeier A."/>
            <person name="Kalinowski J."/>
            <person name="Ruckert C."/>
        </authorList>
    </citation>
    <scope>NUCLEOTIDE SEQUENCE</scope>
    <source>
        <strain evidence="1">KCTC 22169</strain>
    </source>
</reference>
<dbReference type="InterPro" id="IPR023214">
    <property type="entry name" value="HAD_sf"/>
</dbReference>
<dbReference type="Gene3D" id="3.40.50.1000">
    <property type="entry name" value="HAD superfamily/HAD-like"/>
    <property type="match status" value="1"/>
</dbReference>
<dbReference type="Pfam" id="PF00702">
    <property type="entry name" value="Hydrolase"/>
    <property type="match status" value="1"/>
</dbReference>
<dbReference type="SFLD" id="SFLDS00003">
    <property type="entry name" value="Haloacid_Dehalogenase"/>
    <property type="match status" value="1"/>
</dbReference>
<protein>
    <submittedName>
        <fullName evidence="1">Haloacid dehalogenase</fullName>
    </submittedName>
</protein>
<accession>A0A918KKN0</accession>
<proteinExistence type="predicted"/>
<dbReference type="SFLD" id="SFLDG01129">
    <property type="entry name" value="C1.5:_HAD__Beta-PGM__Phosphata"/>
    <property type="match status" value="1"/>
</dbReference>
<comment type="caution">
    <text evidence="1">The sequence shown here is derived from an EMBL/GenBank/DDBJ whole genome shotgun (WGS) entry which is preliminary data.</text>
</comment>
<dbReference type="AlphaFoldDB" id="A0A918KKN0"/>
<dbReference type="PANTHER" id="PTHR43611">
    <property type="entry name" value="ALPHA-D-GLUCOSE 1-PHOSPHATE PHOSPHATASE"/>
    <property type="match status" value="1"/>
</dbReference>
<dbReference type="SUPFAM" id="SSF56784">
    <property type="entry name" value="HAD-like"/>
    <property type="match status" value="1"/>
</dbReference>
<evidence type="ECO:0000313" key="1">
    <source>
        <dbReference type="EMBL" id="GGX67630.1"/>
    </source>
</evidence>
<dbReference type="InterPro" id="IPR023198">
    <property type="entry name" value="PGP-like_dom2"/>
</dbReference>
<dbReference type="Proteomes" id="UP000626148">
    <property type="component" value="Unassembled WGS sequence"/>
</dbReference>
<sequence>MDISVVLFDLGGVLVKLNGPEALMRLSGYSKSREEVRSAWRQCSAVKEFETGRINLNVFAERVIRDLDLPVSLGTFLQDYPTWMNQLHSEAIDVLEMASQRCRIAALSNISAVHWRELESALTEAPVFEHTVLSFDTGWMKPERGAYLAAIERLGEPPDQVLFLDDSEANVVQARRMGMRAEQARNADEAGAMLRNLFSNRE</sequence>